<dbReference type="PANTHER" id="PTHR43667:SF1">
    <property type="entry name" value="CYCLOPROPANE-FATTY-ACYL-PHOSPHOLIPID SYNTHASE"/>
    <property type="match status" value="1"/>
</dbReference>
<sequence>MDIKGARQLFQELITKEDPGLLIRYWDGSTQRLGGDELAATVHIKKPDVIDEIVKEPSLGFGEAYMRGDIDIDGDLGAILSIAYRRDLFSRLSLGKKTRFCWLKFSGKHSISHCKRDVQRHYDKGNEFYRLWLDKEMNYSCAYFEREDQDLETAQKNKNLHILKKLRLKPGHRLLDIGCGWGALIRIAAMKFGVEAVGLTLSREQKALGDKRILDEGLGDRCEIRLQDYREVPRREQGTYDRLVSVGMFEHVGREKYKVFFRRAYELLKENGLFLLHTISRLKPQDTDPWICTYIFPGGYIPSIGQVLEAAHDAGFRLVDIEDLRRHYALTLMAWLKRFEAAKGKISEMMGEEFIRMWRLYLVGSRVSFSVGGMYVSQFLFEKGDTGEIPLTRAWMH</sequence>
<evidence type="ECO:0000256" key="5">
    <source>
        <dbReference type="ARBA" id="ARBA00023098"/>
    </source>
</evidence>
<accession>A0A7V2SV09</accession>
<keyword evidence="4" id="KW-0949">S-adenosyl-L-methionine</keyword>
<reference evidence="7" key="1">
    <citation type="journal article" date="2020" name="mSystems">
        <title>Genome- and Community-Level Interaction Insights into Carbon Utilization and Element Cycling Functions of Hydrothermarchaeota in Hydrothermal Sediment.</title>
        <authorList>
            <person name="Zhou Z."/>
            <person name="Liu Y."/>
            <person name="Xu W."/>
            <person name="Pan J."/>
            <person name="Luo Z.H."/>
            <person name="Li M."/>
        </authorList>
    </citation>
    <scope>NUCLEOTIDE SEQUENCE [LARGE SCALE GENOMIC DNA]</scope>
    <source>
        <strain evidence="7">HyVt-503</strain>
    </source>
</reference>
<dbReference type="SUPFAM" id="SSF53335">
    <property type="entry name" value="S-adenosyl-L-methionine-dependent methyltransferases"/>
    <property type="match status" value="1"/>
</dbReference>
<dbReference type="PANTHER" id="PTHR43667">
    <property type="entry name" value="CYCLOPROPANE-FATTY-ACYL-PHOSPHOLIPID SYNTHASE"/>
    <property type="match status" value="1"/>
</dbReference>
<evidence type="ECO:0000256" key="4">
    <source>
        <dbReference type="ARBA" id="ARBA00022691"/>
    </source>
</evidence>
<dbReference type="Pfam" id="PF02353">
    <property type="entry name" value="CMAS"/>
    <property type="match status" value="1"/>
</dbReference>
<keyword evidence="2 7" id="KW-0489">Methyltransferase</keyword>
<feature type="non-terminal residue" evidence="7">
    <location>
        <position position="397"/>
    </location>
</feature>
<feature type="domain" description="DUF7884" evidence="6">
    <location>
        <begin position="21"/>
        <end position="86"/>
    </location>
</feature>
<organism evidence="7">
    <name type="scientific">Dissulfuribacter thermophilus</name>
    <dbReference type="NCBI Taxonomy" id="1156395"/>
    <lineage>
        <taxon>Bacteria</taxon>
        <taxon>Pseudomonadati</taxon>
        <taxon>Thermodesulfobacteriota</taxon>
        <taxon>Dissulfuribacteria</taxon>
        <taxon>Dissulfuribacterales</taxon>
        <taxon>Dissulfuribacteraceae</taxon>
        <taxon>Dissulfuribacter</taxon>
    </lineage>
</organism>
<dbReference type="Gene3D" id="3.40.50.150">
    <property type="entry name" value="Vaccinia Virus protein VP39"/>
    <property type="match status" value="1"/>
</dbReference>
<dbReference type="EMBL" id="DRND01000069">
    <property type="protein sequence ID" value="HFC46401.1"/>
    <property type="molecule type" value="Genomic_DNA"/>
</dbReference>
<keyword evidence="3" id="KW-0808">Transferase</keyword>
<dbReference type="Pfam" id="PF25371">
    <property type="entry name" value="DUF7884"/>
    <property type="match status" value="1"/>
</dbReference>
<dbReference type="PIRSF" id="PIRSF003085">
    <property type="entry name" value="CMAS"/>
    <property type="match status" value="1"/>
</dbReference>
<comment type="caution">
    <text evidence="7">The sequence shown here is derived from an EMBL/GenBank/DDBJ whole genome shotgun (WGS) entry which is preliminary data.</text>
</comment>
<evidence type="ECO:0000256" key="1">
    <source>
        <dbReference type="ARBA" id="ARBA00010815"/>
    </source>
</evidence>
<dbReference type="InterPro" id="IPR003333">
    <property type="entry name" value="CMAS"/>
</dbReference>
<protein>
    <submittedName>
        <fullName evidence="7">Class I SAM-dependent methyltransferase</fullName>
    </submittedName>
</protein>
<comment type="similarity">
    <text evidence="1">Belongs to the CFA/CMAS family.</text>
</comment>
<keyword evidence="5" id="KW-0443">Lipid metabolism</keyword>
<dbReference type="InterPro" id="IPR050723">
    <property type="entry name" value="CFA/CMAS"/>
</dbReference>
<evidence type="ECO:0000256" key="2">
    <source>
        <dbReference type="ARBA" id="ARBA00022603"/>
    </source>
</evidence>
<dbReference type="GO" id="GO:0032259">
    <property type="term" value="P:methylation"/>
    <property type="evidence" value="ECO:0007669"/>
    <property type="project" value="UniProtKB-KW"/>
</dbReference>
<dbReference type="CDD" id="cd02440">
    <property type="entry name" value="AdoMet_MTases"/>
    <property type="match status" value="1"/>
</dbReference>
<dbReference type="AlphaFoldDB" id="A0A7V2SV09"/>
<evidence type="ECO:0000256" key="3">
    <source>
        <dbReference type="ARBA" id="ARBA00022679"/>
    </source>
</evidence>
<dbReference type="Proteomes" id="UP000885797">
    <property type="component" value="Unassembled WGS sequence"/>
</dbReference>
<name>A0A7V2SV09_9BACT</name>
<evidence type="ECO:0000313" key="7">
    <source>
        <dbReference type="EMBL" id="HFC46401.1"/>
    </source>
</evidence>
<dbReference type="GO" id="GO:0008610">
    <property type="term" value="P:lipid biosynthetic process"/>
    <property type="evidence" value="ECO:0007669"/>
    <property type="project" value="InterPro"/>
</dbReference>
<dbReference type="InterPro" id="IPR029063">
    <property type="entry name" value="SAM-dependent_MTases_sf"/>
</dbReference>
<gene>
    <name evidence="7" type="ORF">ENJ63_00790</name>
</gene>
<dbReference type="InterPro" id="IPR057206">
    <property type="entry name" value="DUF7884"/>
</dbReference>
<proteinExistence type="inferred from homology"/>
<dbReference type="GO" id="GO:0008168">
    <property type="term" value="F:methyltransferase activity"/>
    <property type="evidence" value="ECO:0007669"/>
    <property type="project" value="UniProtKB-KW"/>
</dbReference>
<evidence type="ECO:0000259" key="6">
    <source>
        <dbReference type="Pfam" id="PF25371"/>
    </source>
</evidence>